<comment type="caution">
    <text evidence="6">The sequence shown here is derived from an EMBL/GenBank/DDBJ whole genome shotgun (WGS) entry which is preliminary data.</text>
</comment>
<evidence type="ECO:0000313" key="6">
    <source>
        <dbReference type="EMBL" id="PSJ65343.1"/>
    </source>
</evidence>
<dbReference type="InterPro" id="IPR036291">
    <property type="entry name" value="NAD(P)-bd_dom_sf"/>
</dbReference>
<evidence type="ECO:0000259" key="5">
    <source>
        <dbReference type="Pfam" id="PF14833"/>
    </source>
</evidence>
<dbReference type="InterPro" id="IPR013328">
    <property type="entry name" value="6PGD_dom2"/>
</dbReference>
<dbReference type="SUPFAM" id="SSF51735">
    <property type="entry name" value="NAD(P)-binding Rossmann-fold domains"/>
    <property type="match status" value="1"/>
</dbReference>
<reference evidence="6 7" key="1">
    <citation type="submission" date="2018-03" db="EMBL/GenBank/DDBJ databases">
        <title>The draft genome of Mesorhizobium sp. 6GN-30.</title>
        <authorList>
            <person name="Liu L."/>
            <person name="Li L."/>
            <person name="Wang T."/>
            <person name="Zhang X."/>
            <person name="Liang L."/>
        </authorList>
    </citation>
    <scope>NUCLEOTIDE SEQUENCE [LARGE SCALE GENOMIC DNA]</scope>
    <source>
        <strain evidence="6 7">6GN30</strain>
    </source>
</reference>
<feature type="active site" evidence="3">
    <location>
        <position position="197"/>
    </location>
</feature>
<dbReference type="InterPro" id="IPR029154">
    <property type="entry name" value="HIBADH-like_NADP-bd"/>
</dbReference>
<dbReference type="InterPro" id="IPR006115">
    <property type="entry name" value="6PGDH_NADP-bd"/>
</dbReference>
<dbReference type="InterPro" id="IPR015815">
    <property type="entry name" value="HIBADH-related"/>
</dbReference>
<organism evidence="6 7">
    <name type="scientific">Kumtagia ephedrae</name>
    <dbReference type="NCBI Taxonomy" id="2116701"/>
    <lineage>
        <taxon>Bacteria</taxon>
        <taxon>Pseudomonadati</taxon>
        <taxon>Pseudomonadota</taxon>
        <taxon>Alphaproteobacteria</taxon>
        <taxon>Hyphomicrobiales</taxon>
        <taxon>Phyllobacteriaceae</taxon>
        <taxon>Kumtagia</taxon>
    </lineage>
</organism>
<dbReference type="GO" id="GO:0051287">
    <property type="term" value="F:NAD binding"/>
    <property type="evidence" value="ECO:0007669"/>
    <property type="project" value="InterPro"/>
</dbReference>
<accession>A0A2P7SS87</accession>
<dbReference type="AlphaFoldDB" id="A0A2P7SS87"/>
<evidence type="ECO:0000256" key="3">
    <source>
        <dbReference type="PIRSR" id="PIRSR000103-1"/>
    </source>
</evidence>
<dbReference type="GO" id="GO:0050661">
    <property type="term" value="F:NADP binding"/>
    <property type="evidence" value="ECO:0007669"/>
    <property type="project" value="InterPro"/>
</dbReference>
<proteinExistence type="predicted"/>
<dbReference type="GO" id="GO:0016491">
    <property type="term" value="F:oxidoreductase activity"/>
    <property type="evidence" value="ECO:0007669"/>
    <property type="project" value="UniProtKB-KW"/>
</dbReference>
<evidence type="ECO:0000256" key="2">
    <source>
        <dbReference type="ARBA" id="ARBA00023027"/>
    </source>
</evidence>
<dbReference type="PIRSF" id="PIRSF000103">
    <property type="entry name" value="HIBADH"/>
    <property type="match status" value="1"/>
</dbReference>
<keyword evidence="7" id="KW-1185">Reference proteome</keyword>
<dbReference type="InterPro" id="IPR008927">
    <property type="entry name" value="6-PGluconate_DH-like_C_sf"/>
</dbReference>
<protein>
    <submittedName>
        <fullName evidence="6">NAD(P)-dependent oxidoreductase</fullName>
    </submittedName>
</protein>
<keyword evidence="2" id="KW-0520">NAD</keyword>
<dbReference type="SUPFAM" id="SSF48179">
    <property type="entry name" value="6-phosphogluconate dehydrogenase C-terminal domain-like"/>
    <property type="match status" value="1"/>
</dbReference>
<dbReference type="Gene3D" id="1.10.1040.10">
    <property type="entry name" value="N-(1-d-carboxylethyl)-l-norvaline Dehydrogenase, domain 2"/>
    <property type="match status" value="1"/>
</dbReference>
<name>A0A2P7SS87_9HYPH</name>
<dbReference type="Pfam" id="PF03446">
    <property type="entry name" value="NAD_binding_2"/>
    <property type="match status" value="1"/>
</dbReference>
<dbReference type="RefSeq" id="WP_106770683.1">
    <property type="nucleotide sequence ID" value="NZ_PXYK01000002.1"/>
</dbReference>
<feature type="domain" description="6-phosphogluconate dehydrogenase NADP-binding" evidence="4">
    <location>
        <begin position="29"/>
        <end position="188"/>
    </location>
</feature>
<dbReference type="PANTHER" id="PTHR43580">
    <property type="entry name" value="OXIDOREDUCTASE GLYR1-RELATED"/>
    <property type="match status" value="1"/>
</dbReference>
<keyword evidence="1" id="KW-0560">Oxidoreductase</keyword>
<gene>
    <name evidence="6" type="ORF">C7I84_03075</name>
</gene>
<dbReference type="Gene3D" id="3.40.50.720">
    <property type="entry name" value="NAD(P)-binding Rossmann-like Domain"/>
    <property type="match status" value="1"/>
</dbReference>
<feature type="domain" description="3-hydroxyisobutyrate dehydrogenase-like NAD-binding" evidence="5">
    <location>
        <begin position="193"/>
        <end position="309"/>
    </location>
</feature>
<sequence length="319" mass="33911">MADDIIIWFRLRRLFERSDNGFTEETVMRIGWIGLGKMGLPIARHIHAAGNALTAYARSDASAEKAAAAGYPVVRDMAALAAASDVVISSISDDAALHEVVTADGALATHLVKGQTYIDTSTLSPEASAAVADLLGAKAVPYLRAPVSGSTATAEAGALTSIVSGPRAEFERLTPLFESFTRTRFWLGEGEQARYMKLAVNSTLAGMAALMAEALAFTAKGGISLADAIEVYSKSAVATPLLDYKRAMILEGRYDPAFAVTQMMKDLDIALSVGRDLHAPLPLAAQVRQQYEAAYLHGRGERDMFVLVKEMADLAGAGK</sequence>
<dbReference type="Pfam" id="PF14833">
    <property type="entry name" value="NAD_binding_11"/>
    <property type="match status" value="1"/>
</dbReference>
<dbReference type="InterPro" id="IPR051265">
    <property type="entry name" value="HIBADH-related_NP60_sf"/>
</dbReference>
<dbReference type="EMBL" id="PXYK01000002">
    <property type="protein sequence ID" value="PSJ65343.1"/>
    <property type="molecule type" value="Genomic_DNA"/>
</dbReference>
<evidence type="ECO:0000256" key="1">
    <source>
        <dbReference type="ARBA" id="ARBA00023002"/>
    </source>
</evidence>
<dbReference type="Proteomes" id="UP000241229">
    <property type="component" value="Unassembled WGS sequence"/>
</dbReference>
<dbReference type="PANTHER" id="PTHR43580:SF2">
    <property type="entry name" value="CYTOKINE-LIKE NUCLEAR FACTOR N-PAC"/>
    <property type="match status" value="1"/>
</dbReference>
<evidence type="ECO:0000313" key="7">
    <source>
        <dbReference type="Proteomes" id="UP000241229"/>
    </source>
</evidence>
<evidence type="ECO:0000259" key="4">
    <source>
        <dbReference type="Pfam" id="PF03446"/>
    </source>
</evidence>